<dbReference type="RefSeq" id="WP_145740752.1">
    <property type="nucleotide sequence ID" value="NZ_VIWX01000003.1"/>
</dbReference>
<dbReference type="GO" id="GO:0016624">
    <property type="term" value="F:oxidoreductase activity, acting on the aldehyde or oxo group of donors, disulfide as acceptor"/>
    <property type="evidence" value="ECO:0007669"/>
    <property type="project" value="InterPro"/>
</dbReference>
<dbReference type="AlphaFoldDB" id="A0A561U5K4"/>
<dbReference type="OrthoDB" id="9766715at2"/>
<dbReference type="CDD" id="cd02000">
    <property type="entry name" value="TPP_E1_PDC_ADC_BCADC"/>
    <property type="match status" value="1"/>
</dbReference>
<dbReference type="PANTHER" id="PTHR43380:SF1">
    <property type="entry name" value="2-OXOISOVALERATE DEHYDROGENASE SUBUNIT ALPHA, MITOCHONDRIAL"/>
    <property type="match status" value="1"/>
</dbReference>
<evidence type="ECO:0000256" key="4">
    <source>
        <dbReference type="SAM" id="MobiDB-lite"/>
    </source>
</evidence>
<keyword evidence="6" id="KW-0670">Pyruvate</keyword>
<evidence type="ECO:0000313" key="6">
    <source>
        <dbReference type="EMBL" id="TWF94645.1"/>
    </source>
</evidence>
<feature type="compositionally biased region" description="Polar residues" evidence="4">
    <location>
        <begin position="1"/>
        <end position="13"/>
    </location>
</feature>
<organism evidence="6 7">
    <name type="scientific">Saccharopolyspora dendranthemae</name>
    <dbReference type="NCBI Taxonomy" id="1181886"/>
    <lineage>
        <taxon>Bacteria</taxon>
        <taxon>Bacillati</taxon>
        <taxon>Actinomycetota</taxon>
        <taxon>Actinomycetes</taxon>
        <taxon>Pseudonocardiales</taxon>
        <taxon>Pseudonocardiaceae</taxon>
        <taxon>Saccharopolyspora</taxon>
    </lineage>
</organism>
<dbReference type="InterPro" id="IPR050771">
    <property type="entry name" value="Alpha-ketoacid_DH_E1_comp"/>
</dbReference>
<dbReference type="GO" id="GO:0009083">
    <property type="term" value="P:branched-chain amino acid catabolic process"/>
    <property type="evidence" value="ECO:0007669"/>
    <property type="project" value="TreeGrafter"/>
</dbReference>
<dbReference type="GO" id="GO:0000287">
    <property type="term" value="F:magnesium ion binding"/>
    <property type="evidence" value="ECO:0007669"/>
    <property type="project" value="UniProtKB-ARBA"/>
</dbReference>
<dbReference type="SUPFAM" id="SSF52518">
    <property type="entry name" value="Thiamin diphosphate-binding fold (THDP-binding)"/>
    <property type="match status" value="1"/>
</dbReference>
<dbReference type="InterPro" id="IPR001017">
    <property type="entry name" value="DH_E1"/>
</dbReference>
<keyword evidence="2" id="KW-0560">Oxidoreductase</keyword>
<dbReference type="PANTHER" id="PTHR43380">
    <property type="entry name" value="2-OXOISOVALERATE DEHYDROGENASE SUBUNIT ALPHA, MITOCHONDRIAL"/>
    <property type="match status" value="1"/>
</dbReference>
<dbReference type="Gene3D" id="3.40.50.970">
    <property type="match status" value="1"/>
</dbReference>
<sequence>MSPEKWTSSSDNPPANPTDLPAATAAKPTREQVIAGLRATSEGGADLVQLLTPEGQRVQHPEFDIDISPEQLRGLYRDMVLVRRADREGNALQRQGQLGIWVPLLGQEAAQIGAGRALKPQDMAFPSYREHGVAWTRGIDPTELLGIFRGTDHGSWDPASTGFHLYTIVIGNQCLNATGYAMGQRFDGKVGDPDGEATMVFFGDGATSQGDVHEAMVWSAVYDSPVVFFCQNNQWAISEPLERQTRVPLYQRASGYGFPGIRVDGNDVLASLAVSKWALEECRTGNGPVLIEAFTYRMDAHTTSDDPTRYRMSDEHEAWKLKDPIERLRVHLIREHAADQEFFDSIDAEADELAARFRDFCFSMPEPPPERMFSQVYAEETPQIAAQREDHLRYLAGFADETAGADAMAGGAH</sequence>
<dbReference type="EMBL" id="VIWX01000003">
    <property type="protein sequence ID" value="TWF94645.1"/>
    <property type="molecule type" value="Genomic_DNA"/>
</dbReference>
<dbReference type="Proteomes" id="UP000316184">
    <property type="component" value="Unassembled WGS sequence"/>
</dbReference>
<proteinExistence type="predicted"/>
<comment type="caution">
    <text evidence="6">The sequence shown here is derived from an EMBL/GenBank/DDBJ whole genome shotgun (WGS) entry which is preliminary data.</text>
</comment>
<dbReference type="NCBIfam" id="TIGR03181">
    <property type="entry name" value="PDH_E1_alph_x"/>
    <property type="match status" value="1"/>
</dbReference>
<keyword evidence="3" id="KW-0786">Thiamine pyrophosphate</keyword>
<evidence type="ECO:0000256" key="1">
    <source>
        <dbReference type="ARBA" id="ARBA00001964"/>
    </source>
</evidence>
<reference evidence="6 7" key="1">
    <citation type="submission" date="2019-06" db="EMBL/GenBank/DDBJ databases">
        <title>Sequencing the genomes of 1000 actinobacteria strains.</title>
        <authorList>
            <person name="Klenk H.-P."/>
        </authorList>
    </citation>
    <scope>NUCLEOTIDE SEQUENCE [LARGE SCALE GENOMIC DNA]</scope>
    <source>
        <strain evidence="6 7">DSM 46699</strain>
    </source>
</reference>
<feature type="region of interest" description="Disordered" evidence="4">
    <location>
        <begin position="1"/>
        <end position="27"/>
    </location>
</feature>
<evidence type="ECO:0000259" key="5">
    <source>
        <dbReference type="Pfam" id="PF00676"/>
    </source>
</evidence>
<dbReference type="InterPro" id="IPR017596">
    <property type="entry name" value="PdhA/BkdA"/>
</dbReference>
<evidence type="ECO:0000313" key="7">
    <source>
        <dbReference type="Proteomes" id="UP000316184"/>
    </source>
</evidence>
<protein>
    <submittedName>
        <fullName evidence="6">Pyruvate dehydrogenase E1 component alpha subunit</fullName>
    </submittedName>
</protein>
<comment type="cofactor">
    <cofactor evidence="1">
        <name>thiamine diphosphate</name>
        <dbReference type="ChEBI" id="CHEBI:58937"/>
    </cofactor>
</comment>
<evidence type="ECO:0000256" key="3">
    <source>
        <dbReference type="ARBA" id="ARBA00023052"/>
    </source>
</evidence>
<gene>
    <name evidence="6" type="ORF">FHU35_13360</name>
</gene>
<dbReference type="Pfam" id="PF00676">
    <property type="entry name" value="E1_dh"/>
    <property type="match status" value="1"/>
</dbReference>
<accession>A0A561U5K4</accession>
<dbReference type="InterPro" id="IPR029061">
    <property type="entry name" value="THDP-binding"/>
</dbReference>
<keyword evidence="7" id="KW-1185">Reference proteome</keyword>
<feature type="domain" description="Dehydrogenase E1 component" evidence="5">
    <location>
        <begin position="77"/>
        <end position="352"/>
    </location>
</feature>
<name>A0A561U5K4_9PSEU</name>
<evidence type="ECO:0000256" key="2">
    <source>
        <dbReference type="ARBA" id="ARBA00023002"/>
    </source>
</evidence>